<feature type="transmembrane region" description="Helical" evidence="1">
    <location>
        <begin position="21"/>
        <end position="41"/>
    </location>
</feature>
<feature type="transmembrane region" description="Helical" evidence="1">
    <location>
        <begin position="377"/>
        <end position="398"/>
    </location>
</feature>
<comment type="caution">
    <text evidence="2">The sequence shown here is derived from an EMBL/GenBank/DDBJ whole genome shotgun (WGS) entry which is preliminary data.</text>
</comment>
<dbReference type="Proteomes" id="UP000287171">
    <property type="component" value="Unassembled WGS sequence"/>
</dbReference>
<dbReference type="RefSeq" id="WP_126631766.1">
    <property type="nucleotide sequence ID" value="NZ_BIFT01000002.1"/>
</dbReference>
<reference evidence="3" key="1">
    <citation type="submission" date="2018-12" db="EMBL/GenBank/DDBJ databases">
        <title>Tengunoibacter tsumagoiensis gen. nov., sp. nov., Dictyobacter kobayashii sp. nov., D. alpinus sp. nov., and D. joshuensis sp. nov. and description of Dictyobacteraceae fam. nov. within the order Ktedonobacterales isolated from Tengu-no-mugimeshi.</title>
        <authorList>
            <person name="Wang C.M."/>
            <person name="Zheng Y."/>
            <person name="Sakai Y."/>
            <person name="Toyoda A."/>
            <person name="Minakuchi Y."/>
            <person name="Abe K."/>
            <person name="Yokota A."/>
            <person name="Yabe S."/>
        </authorList>
    </citation>
    <scope>NUCLEOTIDE SEQUENCE [LARGE SCALE GENOMIC DNA]</scope>
    <source>
        <strain evidence="3">Uno16</strain>
    </source>
</reference>
<feature type="transmembrane region" description="Helical" evidence="1">
    <location>
        <begin position="90"/>
        <end position="108"/>
    </location>
</feature>
<dbReference type="AlphaFoldDB" id="A0A402BKI1"/>
<sequence length="419" mass="45259">MQEDVETSRWNIQSSPLRAGMRILLITAMIVFVVTVIIGLINGQRVFKLSHDVLLTHVHAGTLGWITLSVFAVGLWFFGEGLSSTLRDRYLRWLSIISAIAVPLYVLAFLSGNYLARAIFGVPVLLVILGFFVWIAGRVNKVRLSLARLAVLCALFTLILGALVGVLLQFQYASATTLLPAGAFGAHPASLVAGYLILIGIALCEHGLMPSTERLPRLGLAMILCFLISGLALGIGLLFNAQPLLGLALLLDIAGGILFLIRIIPRVLRLSWLGRGGNRFLAISAIFIVAEVVLTTIVTILEITTNGHAPDNLIIALDHTTFVGVMTNAIFGLIIEATVERRDFWPWAEDVAFWGMNLGAAGFIISLITDARFLEPIFTPIMGLAILLALITFSIRMLRPPVAAIEVRAGGVGPVEPAN</sequence>
<organism evidence="2 3">
    <name type="scientific">Dictyobacter alpinus</name>
    <dbReference type="NCBI Taxonomy" id="2014873"/>
    <lineage>
        <taxon>Bacteria</taxon>
        <taxon>Bacillati</taxon>
        <taxon>Chloroflexota</taxon>
        <taxon>Ktedonobacteria</taxon>
        <taxon>Ktedonobacterales</taxon>
        <taxon>Dictyobacteraceae</taxon>
        <taxon>Dictyobacter</taxon>
    </lineage>
</organism>
<keyword evidence="1" id="KW-1133">Transmembrane helix</keyword>
<feature type="transmembrane region" description="Helical" evidence="1">
    <location>
        <begin position="280"/>
        <end position="301"/>
    </location>
</feature>
<gene>
    <name evidence="2" type="ORF">KDA_73260</name>
</gene>
<feature type="transmembrane region" description="Helical" evidence="1">
    <location>
        <begin position="114"/>
        <end position="137"/>
    </location>
</feature>
<dbReference type="EMBL" id="BIFT01000002">
    <property type="protein sequence ID" value="GCE31842.1"/>
    <property type="molecule type" value="Genomic_DNA"/>
</dbReference>
<keyword evidence="1" id="KW-0812">Transmembrane</keyword>
<feature type="transmembrane region" description="Helical" evidence="1">
    <location>
        <begin position="184"/>
        <end position="203"/>
    </location>
</feature>
<evidence type="ECO:0000313" key="2">
    <source>
        <dbReference type="EMBL" id="GCE31842.1"/>
    </source>
</evidence>
<feature type="transmembrane region" description="Helical" evidence="1">
    <location>
        <begin position="245"/>
        <end position="268"/>
    </location>
</feature>
<name>A0A402BKI1_9CHLR</name>
<accession>A0A402BKI1</accession>
<keyword evidence="1" id="KW-0472">Membrane</keyword>
<evidence type="ECO:0008006" key="4">
    <source>
        <dbReference type="Google" id="ProtNLM"/>
    </source>
</evidence>
<keyword evidence="3" id="KW-1185">Reference proteome</keyword>
<feature type="transmembrane region" description="Helical" evidence="1">
    <location>
        <begin position="149"/>
        <end position="172"/>
    </location>
</feature>
<evidence type="ECO:0000313" key="3">
    <source>
        <dbReference type="Proteomes" id="UP000287171"/>
    </source>
</evidence>
<evidence type="ECO:0000256" key="1">
    <source>
        <dbReference type="SAM" id="Phobius"/>
    </source>
</evidence>
<feature type="transmembrane region" description="Helical" evidence="1">
    <location>
        <begin position="321"/>
        <end position="339"/>
    </location>
</feature>
<feature type="transmembrane region" description="Helical" evidence="1">
    <location>
        <begin position="351"/>
        <end position="371"/>
    </location>
</feature>
<feature type="transmembrane region" description="Helical" evidence="1">
    <location>
        <begin position="215"/>
        <end position="239"/>
    </location>
</feature>
<protein>
    <recommendedName>
        <fullName evidence="4">Cytochrome oxidase subunit I profile domain-containing protein</fullName>
    </recommendedName>
</protein>
<feature type="transmembrane region" description="Helical" evidence="1">
    <location>
        <begin position="53"/>
        <end position="78"/>
    </location>
</feature>
<dbReference type="OrthoDB" id="9806838at2"/>
<proteinExistence type="predicted"/>